<dbReference type="PIRSF" id="PIRSF001399">
    <property type="entry name" value="DHquinase_II"/>
    <property type="match status" value="1"/>
</dbReference>
<dbReference type="Pfam" id="PF01220">
    <property type="entry name" value="DHquinase_II"/>
    <property type="match status" value="1"/>
</dbReference>
<comment type="subunit">
    <text evidence="4 8">Homododecamer.</text>
</comment>
<feature type="binding site" evidence="8 10">
    <location>
        <position position="80"/>
    </location>
    <ligand>
        <name>substrate</name>
    </ligand>
</feature>
<evidence type="ECO:0000256" key="2">
    <source>
        <dbReference type="ARBA" id="ARBA00004902"/>
    </source>
</evidence>
<name>A0A1V4SHW0_RUMHU</name>
<organism evidence="12 13">
    <name type="scientific">Ruminiclostridium hungatei</name>
    <name type="common">Clostridium hungatei</name>
    <dbReference type="NCBI Taxonomy" id="48256"/>
    <lineage>
        <taxon>Bacteria</taxon>
        <taxon>Bacillati</taxon>
        <taxon>Bacillota</taxon>
        <taxon>Clostridia</taxon>
        <taxon>Eubacteriales</taxon>
        <taxon>Oscillospiraceae</taxon>
        <taxon>Ruminiclostridium</taxon>
    </lineage>
</organism>
<dbReference type="Gene3D" id="3.40.50.9100">
    <property type="entry name" value="Dehydroquinase, class II"/>
    <property type="match status" value="1"/>
</dbReference>
<dbReference type="NCBIfam" id="TIGR01088">
    <property type="entry name" value="aroQ"/>
    <property type="match status" value="1"/>
</dbReference>
<dbReference type="PROSITE" id="PS01029">
    <property type="entry name" value="DEHYDROQUINASE_II"/>
    <property type="match status" value="1"/>
</dbReference>
<sequence>MKKVLVVNGPNLNLLGVREKGVYGSETLLDIAKAVNITSEQLGLETDFIQSNHEGEIIDKLHAAREVYDCIVINAGAYTHYSIAIRDAIKAIELPTIEIHLSNIHSREEFRHTSVIAPVCVGQICGFGKMSYILALHAAAELQPG</sequence>
<dbReference type="OrthoDB" id="9790793at2"/>
<feature type="binding site" evidence="8 10">
    <location>
        <position position="74"/>
    </location>
    <ligand>
        <name>substrate</name>
    </ligand>
</feature>
<dbReference type="Proteomes" id="UP000191554">
    <property type="component" value="Unassembled WGS sequence"/>
</dbReference>
<feature type="active site" description="Proton acceptor" evidence="8 9">
    <location>
        <position position="23"/>
    </location>
</feature>
<dbReference type="RefSeq" id="WP_080065063.1">
    <property type="nucleotide sequence ID" value="NZ_MZGX01000017.1"/>
</dbReference>
<keyword evidence="7 8" id="KW-0456">Lyase</keyword>
<comment type="catalytic activity">
    <reaction evidence="1 8">
        <text>3-dehydroquinate = 3-dehydroshikimate + H2O</text>
        <dbReference type="Rhea" id="RHEA:21096"/>
        <dbReference type="ChEBI" id="CHEBI:15377"/>
        <dbReference type="ChEBI" id="CHEBI:16630"/>
        <dbReference type="ChEBI" id="CHEBI:32364"/>
        <dbReference type="EC" id="4.2.1.10"/>
    </reaction>
</comment>
<feature type="binding site" evidence="8 10">
    <location>
        <position position="111"/>
    </location>
    <ligand>
        <name>substrate</name>
    </ligand>
</feature>
<comment type="similarity">
    <text evidence="3 8">Belongs to the type-II 3-dehydroquinase family.</text>
</comment>
<gene>
    <name evidence="8 12" type="primary">aroQ</name>
    <name evidence="12" type="ORF">CLHUN_26070</name>
</gene>
<dbReference type="NCBIfam" id="NF003806">
    <property type="entry name" value="PRK05395.1-3"/>
    <property type="match status" value="1"/>
</dbReference>
<evidence type="ECO:0000256" key="1">
    <source>
        <dbReference type="ARBA" id="ARBA00001864"/>
    </source>
</evidence>
<dbReference type="PANTHER" id="PTHR21272">
    <property type="entry name" value="CATABOLIC 3-DEHYDROQUINASE"/>
    <property type="match status" value="1"/>
</dbReference>
<dbReference type="EC" id="4.2.1.10" evidence="5 8"/>
<evidence type="ECO:0000256" key="8">
    <source>
        <dbReference type="HAMAP-Rule" id="MF_00169"/>
    </source>
</evidence>
<dbReference type="HAMAP" id="MF_00169">
    <property type="entry name" value="AroQ"/>
    <property type="match status" value="1"/>
</dbReference>
<dbReference type="SUPFAM" id="SSF52304">
    <property type="entry name" value="Type II 3-dehydroquinate dehydratase"/>
    <property type="match status" value="1"/>
</dbReference>
<evidence type="ECO:0000256" key="5">
    <source>
        <dbReference type="ARBA" id="ARBA00012060"/>
    </source>
</evidence>
<dbReference type="CDD" id="cd00466">
    <property type="entry name" value="DHQase_II"/>
    <property type="match status" value="1"/>
</dbReference>
<accession>A0A1V4SHW0</accession>
<evidence type="ECO:0000256" key="6">
    <source>
        <dbReference type="ARBA" id="ARBA00023141"/>
    </source>
</evidence>
<protein>
    <recommendedName>
        <fullName evidence="5 8">3-dehydroquinate dehydratase</fullName>
        <shortName evidence="8">3-dehydroquinase</shortName>
        <ecNumber evidence="5 8">4.2.1.10</ecNumber>
    </recommendedName>
    <alternativeName>
        <fullName evidence="8">Type II DHQase</fullName>
    </alternativeName>
</protein>
<feature type="binding site" evidence="8 10">
    <location>
        <position position="87"/>
    </location>
    <ligand>
        <name>substrate</name>
    </ligand>
</feature>
<keyword evidence="8" id="KW-0028">Amino-acid biosynthesis</keyword>
<keyword evidence="13" id="KW-1185">Reference proteome</keyword>
<dbReference type="NCBIfam" id="NF003805">
    <property type="entry name" value="PRK05395.1-2"/>
    <property type="match status" value="1"/>
</dbReference>
<feature type="site" description="Transition state stabilizer" evidence="8 11">
    <location>
        <position position="18"/>
    </location>
</feature>
<dbReference type="InterPro" id="IPR036441">
    <property type="entry name" value="DHquinase_II_sf"/>
</dbReference>
<dbReference type="GO" id="GO:0019631">
    <property type="term" value="P:quinate catabolic process"/>
    <property type="evidence" value="ECO:0007669"/>
    <property type="project" value="TreeGrafter"/>
</dbReference>
<evidence type="ECO:0000256" key="7">
    <source>
        <dbReference type="ARBA" id="ARBA00023239"/>
    </source>
</evidence>
<reference evidence="12 13" key="1">
    <citation type="submission" date="2017-03" db="EMBL/GenBank/DDBJ databases">
        <title>Genome sequence of Clostridium hungatei DSM 14427.</title>
        <authorList>
            <person name="Poehlein A."/>
            <person name="Daniel R."/>
        </authorList>
    </citation>
    <scope>NUCLEOTIDE SEQUENCE [LARGE SCALE GENOMIC DNA]</scope>
    <source>
        <strain evidence="12 13">DSM 14427</strain>
    </source>
</reference>
<evidence type="ECO:0000256" key="10">
    <source>
        <dbReference type="PIRSR" id="PIRSR001399-2"/>
    </source>
</evidence>
<dbReference type="InterPro" id="IPR018509">
    <property type="entry name" value="DHquinase_II_CS"/>
</dbReference>
<dbReference type="GO" id="GO:0009423">
    <property type="term" value="P:chorismate biosynthetic process"/>
    <property type="evidence" value="ECO:0007669"/>
    <property type="project" value="UniProtKB-UniRule"/>
</dbReference>
<dbReference type="NCBIfam" id="NF003807">
    <property type="entry name" value="PRK05395.1-4"/>
    <property type="match status" value="1"/>
</dbReference>
<evidence type="ECO:0000256" key="11">
    <source>
        <dbReference type="PIRSR" id="PIRSR001399-3"/>
    </source>
</evidence>
<dbReference type="GO" id="GO:0009073">
    <property type="term" value="P:aromatic amino acid family biosynthetic process"/>
    <property type="evidence" value="ECO:0007669"/>
    <property type="project" value="UniProtKB-KW"/>
</dbReference>
<dbReference type="GO" id="GO:0008652">
    <property type="term" value="P:amino acid biosynthetic process"/>
    <property type="evidence" value="ECO:0007669"/>
    <property type="project" value="UniProtKB-KW"/>
</dbReference>
<dbReference type="UniPathway" id="UPA00053">
    <property type="reaction ID" value="UER00086"/>
</dbReference>
<dbReference type="GO" id="GO:0003855">
    <property type="term" value="F:3-dehydroquinate dehydratase activity"/>
    <property type="evidence" value="ECO:0007669"/>
    <property type="project" value="UniProtKB-UniRule"/>
</dbReference>
<evidence type="ECO:0000256" key="3">
    <source>
        <dbReference type="ARBA" id="ARBA00011037"/>
    </source>
</evidence>
<dbReference type="PANTHER" id="PTHR21272:SF3">
    <property type="entry name" value="CATABOLIC 3-DEHYDROQUINASE"/>
    <property type="match status" value="1"/>
</dbReference>
<feature type="binding site" evidence="8 10">
    <location>
        <begin position="101"/>
        <end position="102"/>
    </location>
    <ligand>
        <name>substrate</name>
    </ligand>
</feature>
<evidence type="ECO:0000313" key="12">
    <source>
        <dbReference type="EMBL" id="OPX43460.1"/>
    </source>
</evidence>
<comment type="function">
    <text evidence="8">Catalyzes a trans-dehydration via an enolate intermediate.</text>
</comment>
<proteinExistence type="inferred from homology"/>
<comment type="caution">
    <text evidence="12">The sequence shown here is derived from an EMBL/GenBank/DDBJ whole genome shotgun (WGS) entry which is preliminary data.</text>
</comment>
<evidence type="ECO:0000256" key="4">
    <source>
        <dbReference type="ARBA" id="ARBA00011193"/>
    </source>
</evidence>
<evidence type="ECO:0000313" key="13">
    <source>
        <dbReference type="Proteomes" id="UP000191554"/>
    </source>
</evidence>
<comment type="pathway">
    <text evidence="2 8">Metabolic intermediate biosynthesis; chorismate biosynthesis; chorismate from D-erythrose 4-phosphate and phosphoenolpyruvate: step 3/7.</text>
</comment>
<keyword evidence="6 8" id="KW-0057">Aromatic amino acid biosynthesis</keyword>
<dbReference type="STRING" id="48256.CLHUN_26070"/>
<dbReference type="AlphaFoldDB" id="A0A1V4SHW0"/>
<dbReference type="EMBL" id="MZGX01000017">
    <property type="protein sequence ID" value="OPX43460.1"/>
    <property type="molecule type" value="Genomic_DNA"/>
</dbReference>
<evidence type="ECO:0000256" key="9">
    <source>
        <dbReference type="PIRSR" id="PIRSR001399-1"/>
    </source>
</evidence>
<dbReference type="InterPro" id="IPR001874">
    <property type="entry name" value="DHquinase_II"/>
</dbReference>
<feature type="active site" description="Proton donor" evidence="8 9">
    <location>
        <position position="100"/>
    </location>
</feature>